<feature type="transmembrane region" description="Helical" evidence="6">
    <location>
        <begin position="555"/>
        <end position="573"/>
    </location>
</feature>
<dbReference type="EMBL" id="VUNS01000025">
    <property type="protein sequence ID" value="MST98881.1"/>
    <property type="molecule type" value="Genomic_DNA"/>
</dbReference>
<dbReference type="InterPro" id="IPR003841">
    <property type="entry name" value="Na/Pi_transpt"/>
</dbReference>
<evidence type="ECO:0000313" key="9">
    <source>
        <dbReference type="Proteomes" id="UP000435649"/>
    </source>
</evidence>
<dbReference type="Gene3D" id="2.60.40.10">
    <property type="entry name" value="Immunoglobulins"/>
    <property type="match status" value="1"/>
</dbReference>
<dbReference type="InterPro" id="IPR008964">
    <property type="entry name" value="Invasin/intimin_cell_adhesion"/>
</dbReference>
<name>A0A844G8L4_9BACT</name>
<feature type="transmembrane region" description="Helical" evidence="6">
    <location>
        <begin position="349"/>
        <end position="370"/>
    </location>
</feature>
<dbReference type="Pfam" id="PF02690">
    <property type="entry name" value="Na_Pi_cotrans"/>
    <property type="match status" value="2"/>
</dbReference>
<dbReference type="PROSITE" id="PS51257">
    <property type="entry name" value="PROKAR_LIPOPROTEIN"/>
    <property type="match status" value="1"/>
</dbReference>
<dbReference type="RefSeq" id="WP_154419918.1">
    <property type="nucleotide sequence ID" value="NZ_VUNS01000025.1"/>
</dbReference>
<dbReference type="InterPro" id="IPR004633">
    <property type="entry name" value="NaPi_cotrn-rel/YqeW-like"/>
</dbReference>
<feature type="transmembrane region" description="Helical" evidence="6">
    <location>
        <begin position="526"/>
        <end position="543"/>
    </location>
</feature>
<dbReference type="InterPro" id="IPR038078">
    <property type="entry name" value="PhoU-like_sf"/>
</dbReference>
<keyword evidence="5 6" id="KW-0472">Membrane</keyword>
<dbReference type="NCBIfam" id="TIGR00704">
    <property type="entry name" value="NaPi_cotrn_rel"/>
    <property type="match status" value="1"/>
</dbReference>
<evidence type="ECO:0000259" key="7">
    <source>
        <dbReference type="Pfam" id="PF01895"/>
    </source>
</evidence>
<dbReference type="Pfam" id="PF01895">
    <property type="entry name" value="PhoU"/>
    <property type="match status" value="1"/>
</dbReference>
<gene>
    <name evidence="8" type="ORF">FYJ85_17740</name>
</gene>
<protein>
    <recommendedName>
        <fullName evidence="7">PhoU domain-containing protein</fullName>
    </recommendedName>
</protein>
<dbReference type="SUPFAM" id="SSF49373">
    <property type="entry name" value="Invasin/intimin cell-adhesion fragments"/>
    <property type="match status" value="1"/>
</dbReference>
<dbReference type="AlphaFoldDB" id="A0A844G8L4"/>
<evidence type="ECO:0000256" key="3">
    <source>
        <dbReference type="ARBA" id="ARBA00022692"/>
    </source>
</evidence>
<dbReference type="Proteomes" id="UP000435649">
    <property type="component" value="Unassembled WGS sequence"/>
</dbReference>
<comment type="subcellular location">
    <subcellularLocation>
        <location evidence="1">Cell membrane</location>
        <topology evidence="1">Multi-pass membrane protein</topology>
    </subcellularLocation>
</comment>
<keyword evidence="4 6" id="KW-1133">Transmembrane helix</keyword>
<comment type="caution">
    <text evidence="8">The sequence shown here is derived from an EMBL/GenBank/DDBJ whole genome shotgun (WGS) entry which is preliminary data.</text>
</comment>
<dbReference type="PANTHER" id="PTHR10010">
    <property type="entry name" value="SOLUTE CARRIER FAMILY 34 SODIUM PHOSPHATE , MEMBER 2-RELATED"/>
    <property type="match status" value="1"/>
</dbReference>
<feature type="transmembrane region" description="Helical" evidence="6">
    <location>
        <begin position="289"/>
        <end position="308"/>
    </location>
</feature>
<dbReference type="SUPFAM" id="SSF109755">
    <property type="entry name" value="PhoU-like"/>
    <property type="match status" value="1"/>
</dbReference>
<dbReference type="NCBIfam" id="NF037997">
    <property type="entry name" value="Na_Pi_symport"/>
    <property type="match status" value="1"/>
</dbReference>
<feature type="transmembrane region" description="Helical" evidence="6">
    <location>
        <begin position="421"/>
        <end position="446"/>
    </location>
</feature>
<feature type="transmembrane region" description="Helical" evidence="6">
    <location>
        <begin position="452"/>
        <end position="479"/>
    </location>
</feature>
<feature type="transmembrane region" description="Helical" evidence="6">
    <location>
        <begin position="314"/>
        <end position="337"/>
    </location>
</feature>
<dbReference type="Gene3D" id="1.20.58.220">
    <property type="entry name" value="Phosphate transport system protein phou homolog 2, domain 2"/>
    <property type="match status" value="1"/>
</dbReference>
<keyword evidence="3 6" id="KW-0812">Transmembrane</keyword>
<evidence type="ECO:0000256" key="1">
    <source>
        <dbReference type="ARBA" id="ARBA00004651"/>
    </source>
</evidence>
<evidence type="ECO:0000256" key="4">
    <source>
        <dbReference type="ARBA" id="ARBA00022989"/>
    </source>
</evidence>
<evidence type="ECO:0000256" key="6">
    <source>
        <dbReference type="SAM" id="Phobius"/>
    </source>
</evidence>
<sequence length="819" mass="87905">MAPLSRIGTPLCLALIAGFLIVLTGCGETGSRTVDQIRVVDGAEQCALPGKAFARPVKIELLGPQEPGLLGGKGSRSPAAGSVVLFEPADGSDLKVEPEVVKTDEGGGAVVTVTAGKTTGDQYLRIIPKDAPDRSVTLRFITGMQIDGDNEQYRTGSVSAEPLSVKLVKPDGSPAQGVAVNFDLLATAEGARTNAKILTPTAVTNADGIAETEVKLGDRSGVYNIGISVVSPEEGFLIQNKTVKLLGFNIISVVIAVLGGLALFVFGMELMGDGIQKIAGENMKKVLQFFARNGIVAVLAGTLVTAVIQSSSATTVMVIGFINAGLLNLSQAIGIIFGANIGTTVTAQIISFNLSGLALPAITIGFVITLSKKRTVKGWGESILGFGLLFFGMMMMSGELKMLADFPDFRNAFQWFDCRPAAFGGWMPIGAVLGAILIGLVATVLIQSSSAAMGIVLALAAGGLINFWTAVPLLIGTNIGTTITAMLAAITANRVAKQAAVAHTLFNLFGAVLMLVLFYVPYGPQRIPVFLYFINAITPGNVFAPDPQNIERHIAMAHTFFNVAVVLLLLPFINQFARLCNWLLPIPANEKIRIQPLEPNLLSTPSVALKQSVSVIRMMVEDSWKMVDQAVNMHFIAGVSDADRYKALAEAEERIDAMQTEVTAYLVQITRRQLTEPQSELVPLLMHCTNDAERIADHTELILQLTDRLLKTGKKVSLSGKKDLRKLWNVLDDQARNTISALGSTSPEQIKFAMKDERRLQKMAAKLEAAHTERLRKGKCQLANAVIFIEMLGEMTKIGERLSNIAERTPEIQKHYIEL</sequence>
<dbReference type="GO" id="GO:0005436">
    <property type="term" value="F:sodium:phosphate symporter activity"/>
    <property type="evidence" value="ECO:0007669"/>
    <property type="project" value="InterPro"/>
</dbReference>
<feature type="transmembrane region" description="Helical" evidence="6">
    <location>
        <begin position="382"/>
        <end position="400"/>
    </location>
</feature>
<accession>A0A844G8L4</accession>
<dbReference type="GO" id="GO:0044341">
    <property type="term" value="P:sodium-dependent phosphate transport"/>
    <property type="evidence" value="ECO:0007669"/>
    <property type="project" value="InterPro"/>
</dbReference>
<evidence type="ECO:0000256" key="2">
    <source>
        <dbReference type="ARBA" id="ARBA00022475"/>
    </source>
</evidence>
<keyword evidence="2" id="KW-1003">Cell membrane</keyword>
<feature type="transmembrane region" description="Helical" evidence="6">
    <location>
        <begin position="246"/>
        <end position="268"/>
    </location>
</feature>
<proteinExistence type="predicted"/>
<dbReference type="GO" id="GO:0005886">
    <property type="term" value="C:plasma membrane"/>
    <property type="evidence" value="ECO:0007669"/>
    <property type="project" value="UniProtKB-SubCell"/>
</dbReference>
<dbReference type="InterPro" id="IPR026022">
    <property type="entry name" value="PhoU_dom"/>
</dbReference>
<keyword evidence="9" id="KW-1185">Reference proteome</keyword>
<organism evidence="8 9">
    <name type="scientific">Victivallis lenta</name>
    <dbReference type="NCBI Taxonomy" id="2606640"/>
    <lineage>
        <taxon>Bacteria</taxon>
        <taxon>Pseudomonadati</taxon>
        <taxon>Lentisphaerota</taxon>
        <taxon>Lentisphaeria</taxon>
        <taxon>Victivallales</taxon>
        <taxon>Victivallaceae</taxon>
        <taxon>Victivallis</taxon>
    </lineage>
</organism>
<feature type="transmembrane region" description="Helical" evidence="6">
    <location>
        <begin position="500"/>
        <end position="520"/>
    </location>
</feature>
<evidence type="ECO:0000256" key="5">
    <source>
        <dbReference type="ARBA" id="ARBA00023136"/>
    </source>
</evidence>
<dbReference type="PANTHER" id="PTHR10010:SF46">
    <property type="entry name" value="SODIUM-DEPENDENT PHOSPHATE TRANSPORT PROTEIN 2B"/>
    <property type="match status" value="1"/>
</dbReference>
<evidence type="ECO:0000313" key="8">
    <source>
        <dbReference type="EMBL" id="MST98881.1"/>
    </source>
</evidence>
<dbReference type="InterPro" id="IPR013783">
    <property type="entry name" value="Ig-like_fold"/>
</dbReference>
<feature type="domain" description="PhoU" evidence="7">
    <location>
        <begin position="619"/>
        <end position="704"/>
    </location>
</feature>
<reference evidence="8 9" key="1">
    <citation type="submission" date="2019-08" db="EMBL/GenBank/DDBJ databases">
        <title>In-depth cultivation of the pig gut microbiome towards novel bacterial diversity and tailored functional studies.</title>
        <authorList>
            <person name="Wylensek D."/>
            <person name="Hitch T.C.A."/>
            <person name="Clavel T."/>
        </authorList>
    </citation>
    <scope>NUCLEOTIDE SEQUENCE [LARGE SCALE GENOMIC DNA]</scope>
    <source>
        <strain evidence="8 9">BBE-744-WT-12</strain>
    </source>
</reference>